<dbReference type="InterPro" id="IPR003736">
    <property type="entry name" value="PAAI_dom"/>
</dbReference>
<organism evidence="4 5">
    <name type="scientific">Sneathiella litorea</name>
    <dbReference type="NCBI Taxonomy" id="2606216"/>
    <lineage>
        <taxon>Bacteria</taxon>
        <taxon>Pseudomonadati</taxon>
        <taxon>Pseudomonadota</taxon>
        <taxon>Alphaproteobacteria</taxon>
        <taxon>Sneathiellales</taxon>
        <taxon>Sneathiellaceae</taxon>
        <taxon>Sneathiella</taxon>
    </lineage>
</organism>
<dbReference type="PANTHER" id="PTHR21660">
    <property type="entry name" value="THIOESTERASE SUPERFAMILY MEMBER-RELATED"/>
    <property type="match status" value="1"/>
</dbReference>
<dbReference type="NCBIfam" id="TIGR00369">
    <property type="entry name" value="unchar_dom_1"/>
    <property type="match status" value="1"/>
</dbReference>
<dbReference type="Pfam" id="PF03061">
    <property type="entry name" value="4HBT"/>
    <property type="match status" value="1"/>
</dbReference>
<dbReference type="InterPro" id="IPR039298">
    <property type="entry name" value="ACOT13"/>
</dbReference>
<keyword evidence="5" id="KW-1185">Reference proteome</keyword>
<reference evidence="4 5" key="1">
    <citation type="submission" date="2019-12" db="EMBL/GenBank/DDBJ databases">
        <title>Snethiella sp. nov. sp. isolated from sea sand.</title>
        <authorList>
            <person name="Kim J."/>
            <person name="Jeong S.E."/>
            <person name="Jung H.S."/>
            <person name="Jeon C.O."/>
        </authorList>
    </citation>
    <scope>NUCLEOTIDE SEQUENCE [LARGE SCALE GENOMIC DNA]</scope>
    <source>
        <strain evidence="4 5">DP05</strain>
    </source>
</reference>
<evidence type="ECO:0000313" key="4">
    <source>
        <dbReference type="EMBL" id="MZR31256.1"/>
    </source>
</evidence>
<dbReference type="SUPFAM" id="SSF54637">
    <property type="entry name" value="Thioesterase/thiol ester dehydrase-isomerase"/>
    <property type="match status" value="1"/>
</dbReference>
<dbReference type="EMBL" id="WTUW01000002">
    <property type="protein sequence ID" value="MZR31256.1"/>
    <property type="molecule type" value="Genomic_DNA"/>
</dbReference>
<dbReference type="InterPro" id="IPR029069">
    <property type="entry name" value="HotDog_dom_sf"/>
</dbReference>
<evidence type="ECO:0000256" key="2">
    <source>
        <dbReference type="ARBA" id="ARBA00022801"/>
    </source>
</evidence>
<dbReference type="RefSeq" id="WP_161315779.1">
    <property type="nucleotide sequence ID" value="NZ_WTUW01000002.1"/>
</dbReference>
<comment type="similarity">
    <text evidence="1">Belongs to the thioesterase PaaI family.</text>
</comment>
<sequence>MNALEKKKKLEETRMKMTGLQQLQAVIEEGLTPAIEKTLDFKLSELSFGKTVFSGYPGEKHLNPIGTVHGGYAATLLDSALGCAIHTVLEPGERYTTVDLNVKYLRAMLPGMGKVTASAEVVHKGRKIATAEARLVGEDGKLYATGNTTCAIY</sequence>
<keyword evidence="2" id="KW-0378">Hydrolase</keyword>
<accession>A0A6L8W815</accession>
<evidence type="ECO:0000313" key="5">
    <source>
        <dbReference type="Proteomes" id="UP000476030"/>
    </source>
</evidence>
<gene>
    <name evidence="4" type="ORF">GQE98_11500</name>
</gene>
<dbReference type="Gene3D" id="3.10.129.10">
    <property type="entry name" value="Hotdog Thioesterase"/>
    <property type="match status" value="1"/>
</dbReference>
<dbReference type="AlphaFoldDB" id="A0A6L8W815"/>
<evidence type="ECO:0000256" key="1">
    <source>
        <dbReference type="ARBA" id="ARBA00008324"/>
    </source>
</evidence>
<dbReference type="Proteomes" id="UP000476030">
    <property type="component" value="Unassembled WGS sequence"/>
</dbReference>
<dbReference type="InterPro" id="IPR006683">
    <property type="entry name" value="Thioestr_dom"/>
</dbReference>
<evidence type="ECO:0000259" key="3">
    <source>
        <dbReference type="Pfam" id="PF03061"/>
    </source>
</evidence>
<dbReference type="GO" id="GO:0047617">
    <property type="term" value="F:fatty acyl-CoA hydrolase activity"/>
    <property type="evidence" value="ECO:0007669"/>
    <property type="project" value="InterPro"/>
</dbReference>
<dbReference type="PANTHER" id="PTHR21660:SF1">
    <property type="entry name" value="ACYL-COENZYME A THIOESTERASE 13"/>
    <property type="match status" value="1"/>
</dbReference>
<feature type="domain" description="Thioesterase" evidence="3">
    <location>
        <begin position="66"/>
        <end position="143"/>
    </location>
</feature>
<proteinExistence type="inferred from homology"/>
<protein>
    <submittedName>
        <fullName evidence="4">Hotdog fold thioesterase</fullName>
    </submittedName>
</protein>
<dbReference type="CDD" id="cd03443">
    <property type="entry name" value="PaaI_thioesterase"/>
    <property type="match status" value="1"/>
</dbReference>
<name>A0A6L8W815_9PROT</name>
<comment type="caution">
    <text evidence="4">The sequence shown here is derived from an EMBL/GenBank/DDBJ whole genome shotgun (WGS) entry which is preliminary data.</text>
</comment>